<dbReference type="AlphaFoldDB" id="A0A0E0LV74"/>
<evidence type="ECO:0000313" key="4">
    <source>
        <dbReference type="EnsemblPlants" id="OPUNC08G13880.3"/>
    </source>
</evidence>
<dbReference type="InterPro" id="IPR012677">
    <property type="entry name" value="Nucleotide-bd_a/b_plait_sf"/>
</dbReference>
<feature type="domain" description="RRM" evidence="3">
    <location>
        <begin position="17"/>
        <end position="95"/>
    </location>
</feature>
<dbReference type="GO" id="GO:0003723">
    <property type="term" value="F:RNA binding"/>
    <property type="evidence" value="ECO:0007669"/>
    <property type="project" value="UniProtKB-UniRule"/>
</dbReference>
<dbReference type="SMART" id="SM00360">
    <property type="entry name" value="RRM"/>
    <property type="match status" value="1"/>
</dbReference>
<sequence>MPSGSATQFRYTQTPSKVLHLRNMPWECTEEELVELCKPFGRVVNTMCNVGANRNQAFVEFADQNQAISMVSYYASSSEPAQVRGKTVYIQYSNRQEITNNKGTGDSSGNVLLVTFEGVQPNDISIDVIHLVFSAFGFVHKIATFEKAAGFQALIQYTDAPTALEAKNSLDGRSIPRYLLPEHVPTCHLRITFSAHKDLNIKFQSHRSRDYTNPYLPVNPTAIEGIAQPTLGPDGKIKEPESNVLLASIENMQYAVTVDVLHTTSQRQQLLNKLWKGTAYMMEVTAHDERSRDYTVSDPSSQMQAAAQVPGPSNPGVAWQNTAPSASFYASTAAATPVGQVPAWNPNMQAGAFGSASSAYPAQPMMPGSVPPYPGIGSSSGAPPVSFQASQQMPQYGVPPGAPHQAPPSGQAMYFPK</sequence>
<dbReference type="SUPFAM" id="SSF54928">
    <property type="entry name" value="RNA-binding domain, RBD"/>
    <property type="match status" value="2"/>
</dbReference>
<dbReference type="PANTHER" id="PTHR15592">
    <property type="entry name" value="MATRIN 3/NUCLEAR PROTEIN 220-RELATED"/>
    <property type="match status" value="1"/>
</dbReference>
<dbReference type="Proteomes" id="UP000026962">
    <property type="component" value="Chromosome 8"/>
</dbReference>
<evidence type="ECO:0000256" key="1">
    <source>
        <dbReference type="PROSITE-ProRule" id="PRU00176"/>
    </source>
</evidence>
<keyword evidence="5" id="KW-1185">Reference proteome</keyword>
<keyword evidence="1" id="KW-0694">RNA-binding</keyword>
<dbReference type="InterPro" id="IPR034793">
    <property type="entry name" value="PTBPH1/PTBPH2_RRM2"/>
</dbReference>
<feature type="compositionally biased region" description="Polar residues" evidence="2">
    <location>
        <begin position="377"/>
        <end position="394"/>
    </location>
</feature>
<dbReference type="FunFam" id="3.30.70.330:FF:000260">
    <property type="entry name" value="Polypyrimidine tract-binding protein homolog 2"/>
    <property type="match status" value="1"/>
</dbReference>
<dbReference type="InterPro" id="IPR000504">
    <property type="entry name" value="RRM_dom"/>
</dbReference>
<dbReference type="PROSITE" id="PS50102">
    <property type="entry name" value="RRM"/>
    <property type="match status" value="1"/>
</dbReference>
<evidence type="ECO:0000256" key="2">
    <source>
        <dbReference type="SAM" id="MobiDB-lite"/>
    </source>
</evidence>
<dbReference type="CDD" id="cd12691">
    <property type="entry name" value="RRM2_PTBPH1_PTBPH2"/>
    <property type="match status" value="1"/>
</dbReference>
<name>A0A0E0LV74_ORYPU</name>
<evidence type="ECO:0000313" key="5">
    <source>
        <dbReference type="Proteomes" id="UP000026962"/>
    </source>
</evidence>
<proteinExistence type="predicted"/>
<reference evidence="4" key="1">
    <citation type="submission" date="2015-04" db="UniProtKB">
        <authorList>
            <consortium name="EnsemblPlants"/>
        </authorList>
    </citation>
    <scope>IDENTIFICATION</scope>
</reference>
<dbReference type="Pfam" id="PF00076">
    <property type="entry name" value="RRM_1"/>
    <property type="match status" value="1"/>
</dbReference>
<accession>A0A0E0LV74</accession>
<dbReference type="CDD" id="cd12686">
    <property type="entry name" value="RRM1_PTBPH1_PTBPH2"/>
    <property type="match status" value="1"/>
</dbReference>
<dbReference type="Gene3D" id="3.30.70.330">
    <property type="match status" value="2"/>
</dbReference>
<dbReference type="Gramene" id="OPUNC08G13880.3">
    <property type="protein sequence ID" value="OPUNC08G13880.3"/>
    <property type="gene ID" value="OPUNC08G13880"/>
</dbReference>
<organism evidence="4">
    <name type="scientific">Oryza punctata</name>
    <name type="common">Red rice</name>
    <dbReference type="NCBI Taxonomy" id="4537"/>
    <lineage>
        <taxon>Eukaryota</taxon>
        <taxon>Viridiplantae</taxon>
        <taxon>Streptophyta</taxon>
        <taxon>Embryophyta</taxon>
        <taxon>Tracheophyta</taxon>
        <taxon>Spermatophyta</taxon>
        <taxon>Magnoliopsida</taxon>
        <taxon>Liliopsida</taxon>
        <taxon>Poales</taxon>
        <taxon>Poaceae</taxon>
        <taxon>BOP clade</taxon>
        <taxon>Oryzoideae</taxon>
        <taxon>Oryzeae</taxon>
        <taxon>Oryzinae</taxon>
        <taxon>Oryza</taxon>
    </lineage>
</organism>
<feature type="region of interest" description="Disordered" evidence="2">
    <location>
        <begin position="371"/>
        <end position="417"/>
    </location>
</feature>
<feature type="region of interest" description="Disordered" evidence="2">
    <location>
        <begin position="290"/>
        <end position="319"/>
    </location>
</feature>
<reference evidence="4" key="2">
    <citation type="submission" date="2018-05" db="EMBL/GenBank/DDBJ databases">
        <title>OpunRS2 (Oryza punctata Reference Sequence Version 2).</title>
        <authorList>
            <person name="Zhang J."/>
            <person name="Kudrna D."/>
            <person name="Lee S."/>
            <person name="Talag J."/>
            <person name="Welchert J."/>
            <person name="Wing R.A."/>
        </authorList>
    </citation>
    <scope>NUCLEOTIDE SEQUENCE [LARGE SCALE GENOMIC DNA]</scope>
</reference>
<dbReference type="InterPro" id="IPR035979">
    <property type="entry name" value="RBD_domain_sf"/>
</dbReference>
<dbReference type="InterPro" id="IPR034792">
    <property type="entry name" value="PTBPH1/PTBPH2_RRM1"/>
</dbReference>
<dbReference type="EnsemblPlants" id="OPUNC08G13880.3">
    <property type="protein sequence ID" value="OPUNC08G13880.3"/>
    <property type="gene ID" value="OPUNC08G13880"/>
</dbReference>
<evidence type="ECO:0000259" key="3">
    <source>
        <dbReference type="PROSITE" id="PS50102"/>
    </source>
</evidence>
<protein>
    <recommendedName>
        <fullName evidence="3">RRM domain-containing protein</fullName>
    </recommendedName>
</protein>